<gene>
    <name evidence="2" type="ORF">AFUS01_LOCUS33605</name>
</gene>
<dbReference type="AlphaFoldDB" id="A0A8J2LIA2"/>
<accession>A0A8J2LIA2</accession>
<reference evidence="2" key="1">
    <citation type="submission" date="2021-06" db="EMBL/GenBank/DDBJ databases">
        <authorList>
            <person name="Hodson N. C."/>
            <person name="Mongue J. A."/>
            <person name="Jaron S. K."/>
        </authorList>
    </citation>
    <scope>NUCLEOTIDE SEQUENCE</scope>
</reference>
<proteinExistence type="predicted"/>
<keyword evidence="1" id="KW-0732">Signal</keyword>
<evidence type="ECO:0000256" key="1">
    <source>
        <dbReference type="SAM" id="SignalP"/>
    </source>
</evidence>
<evidence type="ECO:0000313" key="2">
    <source>
        <dbReference type="EMBL" id="CAG7823384.1"/>
    </source>
</evidence>
<feature type="chain" id="PRO_5035201548" evidence="1">
    <location>
        <begin position="20"/>
        <end position="139"/>
    </location>
</feature>
<dbReference type="Proteomes" id="UP000708208">
    <property type="component" value="Unassembled WGS sequence"/>
</dbReference>
<sequence>MNFMASCFTAMFFLPVILSLSNTVPESETIPQNKNPLFCNFCKNCLDPRPVRTHFERRDNSWTSYCFTRQFMDKGLPSIERGAIRPKPEDFKDNLHPACPAETFGKKKTQWCFCEGHDCNDIPMRFDGLVEIVDIESDT</sequence>
<evidence type="ECO:0000313" key="3">
    <source>
        <dbReference type="Proteomes" id="UP000708208"/>
    </source>
</evidence>
<organism evidence="2 3">
    <name type="scientific">Allacma fusca</name>
    <dbReference type="NCBI Taxonomy" id="39272"/>
    <lineage>
        <taxon>Eukaryota</taxon>
        <taxon>Metazoa</taxon>
        <taxon>Ecdysozoa</taxon>
        <taxon>Arthropoda</taxon>
        <taxon>Hexapoda</taxon>
        <taxon>Collembola</taxon>
        <taxon>Symphypleona</taxon>
        <taxon>Sminthuridae</taxon>
        <taxon>Allacma</taxon>
    </lineage>
</organism>
<keyword evidence="3" id="KW-1185">Reference proteome</keyword>
<protein>
    <submittedName>
        <fullName evidence="2">Uncharacterized protein</fullName>
    </submittedName>
</protein>
<dbReference type="EMBL" id="CAJVCH010529324">
    <property type="protein sequence ID" value="CAG7823384.1"/>
    <property type="molecule type" value="Genomic_DNA"/>
</dbReference>
<feature type="signal peptide" evidence="1">
    <location>
        <begin position="1"/>
        <end position="19"/>
    </location>
</feature>
<name>A0A8J2LIA2_9HEXA</name>
<comment type="caution">
    <text evidence="2">The sequence shown here is derived from an EMBL/GenBank/DDBJ whole genome shotgun (WGS) entry which is preliminary data.</text>
</comment>